<evidence type="ECO:0000313" key="3">
    <source>
        <dbReference type="Proteomes" id="UP001589575"/>
    </source>
</evidence>
<keyword evidence="3" id="KW-1185">Reference proteome</keyword>
<proteinExistence type="predicted"/>
<feature type="region of interest" description="Disordered" evidence="1">
    <location>
        <begin position="1"/>
        <end position="83"/>
    </location>
</feature>
<feature type="compositionally biased region" description="Low complexity" evidence="1">
    <location>
        <begin position="23"/>
        <end position="36"/>
    </location>
</feature>
<evidence type="ECO:0000256" key="1">
    <source>
        <dbReference type="SAM" id="MobiDB-lite"/>
    </source>
</evidence>
<evidence type="ECO:0000313" key="2">
    <source>
        <dbReference type="EMBL" id="MFB9073298.1"/>
    </source>
</evidence>
<feature type="compositionally biased region" description="Polar residues" evidence="1">
    <location>
        <begin position="1"/>
        <end position="10"/>
    </location>
</feature>
<gene>
    <name evidence="2" type="ORF">ACFFX0_19695</name>
</gene>
<dbReference type="EMBL" id="JBHMFI010000001">
    <property type="protein sequence ID" value="MFB9073298.1"/>
    <property type="molecule type" value="Genomic_DNA"/>
</dbReference>
<reference evidence="2 3" key="1">
    <citation type="submission" date="2024-09" db="EMBL/GenBank/DDBJ databases">
        <authorList>
            <person name="Sun Q."/>
            <person name="Mori K."/>
        </authorList>
    </citation>
    <scope>NUCLEOTIDE SEQUENCE [LARGE SCALE GENOMIC DNA]</scope>
    <source>
        <strain evidence="2 3">CCM 7609</strain>
    </source>
</reference>
<sequence length="83" mass="8914">MPGATRTSSPRWAMRASARELRPPSCSSARSRSSDSMVVDRIVPSWRSATGRGGGAVRTVDKQPPTPRGHCPRGSHGGNVLWM</sequence>
<organism evidence="2 3">
    <name type="scientific">Citricoccus parietis</name>
    <dbReference type="NCBI Taxonomy" id="592307"/>
    <lineage>
        <taxon>Bacteria</taxon>
        <taxon>Bacillati</taxon>
        <taxon>Actinomycetota</taxon>
        <taxon>Actinomycetes</taxon>
        <taxon>Micrococcales</taxon>
        <taxon>Micrococcaceae</taxon>
        <taxon>Citricoccus</taxon>
    </lineage>
</organism>
<accession>A0ABV5G2Y6</accession>
<dbReference type="Proteomes" id="UP001589575">
    <property type="component" value="Unassembled WGS sequence"/>
</dbReference>
<protein>
    <submittedName>
        <fullName evidence="2">Uncharacterized protein</fullName>
    </submittedName>
</protein>
<comment type="caution">
    <text evidence="2">The sequence shown here is derived from an EMBL/GenBank/DDBJ whole genome shotgun (WGS) entry which is preliminary data.</text>
</comment>
<name>A0ABV5G2Y6_9MICC</name>